<dbReference type="Gene3D" id="3.90.70.10">
    <property type="entry name" value="Cysteine proteinases"/>
    <property type="match status" value="1"/>
</dbReference>
<evidence type="ECO:0000259" key="1">
    <source>
        <dbReference type="Pfam" id="PF13529"/>
    </source>
</evidence>
<gene>
    <name evidence="2" type="ORF">CGZ90_13830</name>
</gene>
<dbReference type="Gene3D" id="2.30.30.40">
    <property type="entry name" value="SH3 Domains"/>
    <property type="match status" value="1"/>
</dbReference>
<dbReference type="OrthoDB" id="1164310at2"/>
<feature type="domain" description="Peptidase C39-like" evidence="1">
    <location>
        <begin position="98"/>
        <end position="263"/>
    </location>
</feature>
<keyword evidence="3" id="KW-1185">Reference proteome</keyword>
<dbReference type="PANTHER" id="PTHR37806">
    <property type="entry name" value="LMO0724 PROTEIN"/>
    <property type="match status" value="1"/>
</dbReference>
<dbReference type="InterPro" id="IPR038765">
    <property type="entry name" value="Papain-like_cys_pep_sf"/>
</dbReference>
<proteinExistence type="predicted"/>
<evidence type="ECO:0000313" key="3">
    <source>
        <dbReference type="Proteomes" id="UP000215059"/>
    </source>
</evidence>
<evidence type="ECO:0000313" key="2">
    <source>
        <dbReference type="EMBL" id="OYD57795.1"/>
    </source>
</evidence>
<dbReference type="InterPro" id="IPR039563">
    <property type="entry name" value="Peptidase_C39_single_dom"/>
</dbReference>
<protein>
    <recommendedName>
        <fullName evidence="1">Peptidase C39-like domain-containing protein</fullName>
    </recommendedName>
</protein>
<dbReference type="EMBL" id="NOII01000003">
    <property type="protein sequence ID" value="OYD57795.1"/>
    <property type="molecule type" value="Genomic_DNA"/>
</dbReference>
<reference evidence="2 3" key="1">
    <citation type="submission" date="2017-07" db="EMBL/GenBank/DDBJ databases">
        <title>Fictibacillus sp. nov. GDSW-R2A3 Genome sequencing and assembly.</title>
        <authorList>
            <person name="Mayilraj S."/>
        </authorList>
    </citation>
    <scope>NUCLEOTIDE SEQUENCE [LARGE SCALE GENOMIC DNA]</scope>
    <source>
        <strain evidence="2 3">GDSW-R2A3</strain>
    </source>
</reference>
<dbReference type="PANTHER" id="PTHR37806:SF1">
    <property type="entry name" value="PEPTIDASE C39-LIKE DOMAIN-CONTAINING PROTEIN"/>
    <property type="match status" value="1"/>
</dbReference>
<name>A0A235FAL4_9BACL</name>
<dbReference type="Pfam" id="PF13529">
    <property type="entry name" value="Peptidase_C39_2"/>
    <property type="match status" value="1"/>
</dbReference>
<dbReference type="SUPFAM" id="SSF54001">
    <property type="entry name" value="Cysteine proteinases"/>
    <property type="match status" value="1"/>
</dbReference>
<dbReference type="AlphaFoldDB" id="A0A235FAL4"/>
<dbReference type="InterPro" id="IPR039564">
    <property type="entry name" value="Peptidase_C39-like"/>
</dbReference>
<accession>A0A235FAL4</accession>
<sequence length="293" mass="32897">MLLSAVVFVKLEKVIPVFAATKNINQHFMVTAPSTVIRTGPTTSKTQVVKQSRGAVLKGIQQHTTQKGELWYKVKTVSGKQGWTQSKNVQKLKRRILSAPLTGQMPELPRGCEVTSLTMMLNYAGKKTDKMTLAKQVKKDPTPYRNSGGKVYFGNPYNGFVGNMYTFSKPGYGVYHGPIADLAASYLGKDRVMNLTGQDFEKVLNHINNGTPVWVIANTTYKQLPSSSFRTYHTPTGPVRITYKEHSVLVTGYDNVYVYFNDPLKKVKNKRVLKSDFKNAWIQMGKQAITYKK</sequence>
<organism evidence="2 3">
    <name type="scientific">Fictibacillus aquaticus</name>
    <dbReference type="NCBI Taxonomy" id="2021314"/>
    <lineage>
        <taxon>Bacteria</taxon>
        <taxon>Bacillati</taxon>
        <taxon>Bacillota</taxon>
        <taxon>Bacilli</taxon>
        <taxon>Bacillales</taxon>
        <taxon>Fictibacillaceae</taxon>
        <taxon>Fictibacillus</taxon>
    </lineage>
</organism>
<comment type="caution">
    <text evidence="2">The sequence shown here is derived from an EMBL/GenBank/DDBJ whole genome shotgun (WGS) entry which is preliminary data.</text>
</comment>
<dbReference type="CDD" id="cd02549">
    <property type="entry name" value="Peptidase_C39A"/>
    <property type="match status" value="1"/>
</dbReference>
<dbReference type="Proteomes" id="UP000215059">
    <property type="component" value="Unassembled WGS sequence"/>
</dbReference>